<dbReference type="OrthoDB" id="5845579at2759"/>
<keyword evidence="1" id="KW-0812">Transmembrane</keyword>
<sequence>MDEAPVSEPRSVIEQPSYFCYKAYIKGAGYAMFIVYSALGIKRIHEHIKQYFLVERCVSCRVYGVSNVELISYITFWSIDLAIDVQQLPEDLFDMVVWKRCIWAGALFVANIYAFLLTCVVLQLVYYQHCIVIEEQILREQRQALNDRERFRNLRRQRMRFNQRLNAIPVADVHIQNIEIV</sequence>
<name>A0A183EAI1_9BILA</name>
<accession>A0A183EAI1</accession>
<dbReference type="Proteomes" id="UP000271098">
    <property type="component" value="Unassembled WGS sequence"/>
</dbReference>
<evidence type="ECO:0000313" key="4">
    <source>
        <dbReference type="WBParaSite" id="GPUH_0001799701-mRNA-1"/>
    </source>
</evidence>
<evidence type="ECO:0000256" key="1">
    <source>
        <dbReference type="SAM" id="Phobius"/>
    </source>
</evidence>
<feature type="transmembrane region" description="Helical" evidence="1">
    <location>
        <begin position="23"/>
        <end position="41"/>
    </location>
</feature>
<organism evidence="4">
    <name type="scientific">Gongylonema pulchrum</name>
    <dbReference type="NCBI Taxonomy" id="637853"/>
    <lineage>
        <taxon>Eukaryota</taxon>
        <taxon>Metazoa</taxon>
        <taxon>Ecdysozoa</taxon>
        <taxon>Nematoda</taxon>
        <taxon>Chromadorea</taxon>
        <taxon>Rhabditida</taxon>
        <taxon>Spirurina</taxon>
        <taxon>Spiruromorpha</taxon>
        <taxon>Spiruroidea</taxon>
        <taxon>Gongylonematidae</taxon>
        <taxon>Gongylonema</taxon>
    </lineage>
</organism>
<keyword evidence="3" id="KW-1185">Reference proteome</keyword>
<keyword evidence="1" id="KW-0472">Membrane</keyword>
<dbReference type="EMBL" id="UYRT01085986">
    <property type="protein sequence ID" value="VDN30798.1"/>
    <property type="molecule type" value="Genomic_DNA"/>
</dbReference>
<reference evidence="4" key="1">
    <citation type="submission" date="2016-06" db="UniProtKB">
        <authorList>
            <consortium name="WormBaseParasite"/>
        </authorList>
    </citation>
    <scope>IDENTIFICATION</scope>
</reference>
<feature type="transmembrane region" description="Helical" evidence="1">
    <location>
        <begin position="103"/>
        <end position="127"/>
    </location>
</feature>
<protein>
    <submittedName>
        <fullName evidence="4">Anoctamin</fullName>
    </submittedName>
</protein>
<evidence type="ECO:0000313" key="2">
    <source>
        <dbReference type="EMBL" id="VDN30798.1"/>
    </source>
</evidence>
<keyword evidence="1" id="KW-1133">Transmembrane helix</keyword>
<proteinExistence type="predicted"/>
<feature type="transmembrane region" description="Helical" evidence="1">
    <location>
        <begin position="62"/>
        <end position="83"/>
    </location>
</feature>
<reference evidence="2 3" key="2">
    <citation type="submission" date="2018-11" db="EMBL/GenBank/DDBJ databases">
        <authorList>
            <consortium name="Pathogen Informatics"/>
        </authorList>
    </citation>
    <scope>NUCLEOTIDE SEQUENCE [LARGE SCALE GENOMIC DNA]</scope>
</reference>
<dbReference type="AlphaFoldDB" id="A0A183EAI1"/>
<evidence type="ECO:0000313" key="3">
    <source>
        <dbReference type="Proteomes" id="UP000271098"/>
    </source>
</evidence>
<dbReference type="WBParaSite" id="GPUH_0001799701-mRNA-1">
    <property type="protein sequence ID" value="GPUH_0001799701-mRNA-1"/>
    <property type="gene ID" value="GPUH_0001799701"/>
</dbReference>
<gene>
    <name evidence="2" type="ORF">GPUH_LOCUS17972</name>
</gene>